<evidence type="ECO:0000313" key="1">
    <source>
        <dbReference type="EMBL" id="KAK9746200.1"/>
    </source>
</evidence>
<dbReference type="AlphaFoldDB" id="A0AAW1MIU6"/>
<protein>
    <submittedName>
        <fullName evidence="1">Uncharacterized protein</fullName>
    </submittedName>
</protein>
<accession>A0AAW1MIU6</accession>
<comment type="caution">
    <text evidence="1">The sequence shown here is derived from an EMBL/GenBank/DDBJ whole genome shotgun (WGS) entry which is preliminary data.</text>
</comment>
<dbReference type="EMBL" id="JASPKY010000041">
    <property type="protein sequence ID" value="KAK9746200.1"/>
    <property type="molecule type" value="Genomic_DNA"/>
</dbReference>
<evidence type="ECO:0000313" key="2">
    <source>
        <dbReference type="Proteomes" id="UP001458880"/>
    </source>
</evidence>
<dbReference type="Proteomes" id="UP001458880">
    <property type="component" value="Unassembled WGS sequence"/>
</dbReference>
<sequence>MEWLGVDSSDPGDAMEWLGVDSSDPGGYRHNWIEGDDAENETKETGPTHFEAFVAAETLTSWLEKQNESSPTHEKGEILKLLTIPV</sequence>
<organism evidence="1 2">
    <name type="scientific">Popillia japonica</name>
    <name type="common">Japanese beetle</name>
    <dbReference type="NCBI Taxonomy" id="7064"/>
    <lineage>
        <taxon>Eukaryota</taxon>
        <taxon>Metazoa</taxon>
        <taxon>Ecdysozoa</taxon>
        <taxon>Arthropoda</taxon>
        <taxon>Hexapoda</taxon>
        <taxon>Insecta</taxon>
        <taxon>Pterygota</taxon>
        <taxon>Neoptera</taxon>
        <taxon>Endopterygota</taxon>
        <taxon>Coleoptera</taxon>
        <taxon>Polyphaga</taxon>
        <taxon>Scarabaeiformia</taxon>
        <taxon>Scarabaeidae</taxon>
        <taxon>Rutelinae</taxon>
        <taxon>Popillia</taxon>
    </lineage>
</organism>
<reference evidence="1 2" key="1">
    <citation type="journal article" date="2024" name="BMC Genomics">
        <title>De novo assembly and annotation of Popillia japonica's genome with initial clues to its potential as an invasive pest.</title>
        <authorList>
            <person name="Cucini C."/>
            <person name="Boschi S."/>
            <person name="Funari R."/>
            <person name="Cardaioli E."/>
            <person name="Iannotti N."/>
            <person name="Marturano G."/>
            <person name="Paoli F."/>
            <person name="Bruttini M."/>
            <person name="Carapelli A."/>
            <person name="Frati F."/>
            <person name="Nardi F."/>
        </authorList>
    </citation>
    <scope>NUCLEOTIDE SEQUENCE [LARGE SCALE GENOMIC DNA]</scope>
    <source>
        <strain evidence="1">DMR45628</strain>
    </source>
</reference>
<proteinExistence type="predicted"/>
<gene>
    <name evidence="1" type="ORF">QE152_g6292</name>
</gene>
<name>A0AAW1MIU6_POPJA</name>
<keyword evidence="2" id="KW-1185">Reference proteome</keyword>